<reference evidence="2" key="1">
    <citation type="journal article" date="2023" name="Front. Mar. Sci.">
        <title>A new Merluccius polli reference genome to investigate the effects of global change in West African waters.</title>
        <authorList>
            <person name="Mateo J.L."/>
            <person name="Blanco-Fernandez C."/>
            <person name="Garcia-Vazquez E."/>
            <person name="Machado-Schiaffino G."/>
        </authorList>
    </citation>
    <scope>NUCLEOTIDE SEQUENCE</scope>
    <source>
        <strain evidence="2">C29</strain>
        <tissue evidence="2">Fin</tissue>
    </source>
</reference>
<proteinExistence type="predicted"/>
<keyword evidence="3" id="KW-1185">Reference proteome</keyword>
<dbReference type="AlphaFoldDB" id="A0AA47MKH6"/>
<evidence type="ECO:0000256" key="1">
    <source>
        <dbReference type="SAM" id="MobiDB-lite"/>
    </source>
</evidence>
<gene>
    <name evidence="2" type="ORF">N1851_020298</name>
</gene>
<organism evidence="2 3">
    <name type="scientific">Merluccius polli</name>
    <name type="common">Benguela hake</name>
    <name type="synonym">Merluccius cadenati</name>
    <dbReference type="NCBI Taxonomy" id="89951"/>
    <lineage>
        <taxon>Eukaryota</taxon>
        <taxon>Metazoa</taxon>
        <taxon>Chordata</taxon>
        <taxon>Craniata</taxon>
        <taxon>Vertebrata</taxon>
        <taxon>Euteleostomi</taxon>
        <taxon>Actinopterygii</taxon>
        <taxon>Neopterygii</taxon>
        <taxon>Teleostei</taxon>
        <taxon>Neoteleostei</taxon>
        <taxon>Acanthomorphata</taxon>
        <taxon>Zeiogadaria</taxon>
        <taxon>Gadariae</taxon>
        <taxon>Gadiformes</taxon>
        <taxon>Gadoidei</taxon>
        <taxon>Merlucciidae</taxon>
        <taxon>Merluccius</taxon>
    </lineage>
</organism>
<dbReference type="EMBL" id="JAOPHQ010003713">
    <property type="protein sequence ID" value="KAK0142032.1"/>
    <property type="molecule type" value="Genomic_DNA"/>
</dbReference>
<sequence>MSKELCCRLVRNTITSMVAILRASPMGKEVRYPSKLEMRAMSQKIIDYYPMLRDDVPNMPFVTDTNTKMYKRLQNMRSPRKRQGSVPQRGVAKTLFSADNQDMETDWTDTSNSSDNTVLLESNDLSEDNSSAVGQDSLKMQARHYKTLSNMYNKPNAKPNQSPNFRP</sequence>
<dbReference type="Proteomes" id="UP001174136">
    <property type="component" value="Unassembled WGS sequence"/>
</dbReference>
<evidence type="ECO:0000313" key="3">
    <source>
        <dbReference type="Proteomes" id="UP001174136"/>
    </source>
</evidence>
<feature type="region of interest" description="Disordered" evidence="1">
    <location>
        <begin position="98"/>
        <end position="117"/>
    </location>
</feature>
<evidence type="ECO:0000313" key="2">
    <source>
        <dbReference type="EMBL" id="KAK0142032.1"/>
    </source>
</evidence>
<protein>
    <submittedName>
        <fullName evidence="2">Uncharacterized protein</fullName>
    </submittedName>
</protein>
<comment type="caution">
    <text evidence="2">The sequence shown here is derived from an EMBL/GenBank/DDBJ whole genome shotgun (WGS) entry which is preliminary data.</text>
</comment>
<accession>A0AA47MKH6</accession>
<feature type="compositionally biased region" description="Polar residues" evidence="1">
    <location>
        <begin position="108"/>
        <end position="117"/>
    </location>
</feature>
<name>A0AA47MKH6_MERPO</name>